<proteinExistence type="predicted"/>
<dbReference type="Pfam" id="PF01266">
    <property type="entry name" value="DAO"/>
    <property type="match status" value="1"/>
</dbReference>
<evidence type="ECO:0000313" key="2">
    <source>
        <dbReference type="EMBL" id="KAK3240770.1"/>
    </source>
</evidence>
<dbReference type="SUPFAM" id="SSF51971">
    <property type="entry name" value="Nucleotide-binding domain"/>
    <property type="match status" value="1"/>
</dbReference>
<keyword evidence="3" id="KW-1185">Reference proteome</keyword>
<evidence type="ECO:0000259" key="1">
    <source>
        <dbReference type="Pfam" id="PF01266"/>
    </source>
</evidence>
<dbReference type="PANTHER" id="PTHR42720">
    <property type="entry name" value="GLYCEROL-3-PHOSPHATE DEHYDROGENASE"/>
    <property type="match status" value="1"/>
</dbReference>
<accession>A0AAE0BRX8</accession>
<dbReference type="Gene3D" id="3.30.9.10">
    <property type="entry name" value="D-Amino Acid Oxidase, subunit A, domain 2"/>
    <property type="match status" value="1"/>
</dbReference>
<dbReference type="InterPro" id="IPR052745">
    <property type="entry name" value="G3P_Oxidase/Oxidoreductase"/>
</dbReference>
<dbReference type="SUPFAM" id="SSF54373">
    <property type="entry name" value="FAD-linked reductases, C-terminal domain"/>
    <property type="match status" value="1"/>
</dbReference>
<dbReference type="AlphaFoldDB" id="A0AAE0BRX8"/>
<evidence type="ECO:0000313" key="3">
    <source>
        <dbReference type="Proteomes" id="UP001190700"/>
    </source>
</evidence>
<name>A0AAE0BRX8_9CHLO</name>
<protein>
    <recommendedName>
        <fullName evidence="1">FAD dependent oxidoreductase domain-containing protein</fullName>
    </recommendedName>
</protein>
<comment type="caution">
    <text evidence="2">The sequence shown here is derived from an EMBL/GenBank/DDBJ whole genome shotgun (WGS) entry which is preliminary data.</text>
</comment>
<dbReference type="PANTHER" id="PTHR42720:SF1">
    <property type="entry name" value="GLYCEROL 3-PHOSPHATE OXIDASE"/>
    <property type="match status" value="1"/>
</dbReference>
<dbReference type="InterPro" id="IPR006076">
    <property type="entry name" value="FAD-dep_OxRdtase"/>
</dbReference>
<feature type="domain" description="FAD dependent oxidoreductase" evidence="1">
    <location>
        <begin position="113"/>
        <end position="252"/>
    </location>
</feature>
<dbReference type="EMBL" id="LGRX02033555">
    <property type="protein sequence ID" value="KAK3240770.1"/>
    <property type="molecule type" value="Genomic_DNA"/>
</dbReference>
<sequence length="324" mass="34929">MLQAVREGGATIRRGAAILTGEKCAAGWTLGVRSNVTETGASCDASTREEPEEVTGRFVVNAAGLHADRVQAALLQVWAVHLSCLLPDPLYLSTTTGSLSLITRCAKQEGGGPGFEIRPRKGQYVVYSAPSFPLLTRPIQPVPSQRTKGVFLFPSVHGNIVVGPTAEDVTEREMPASTDAPTTARLQQLAERLLPRLTEVCHVEGTYAGLRPATQHRDYQIAVDAPSRWVTVAGIRSTGLSGSQGIGRYVASMIEPHLQPSRLQAPTASPYMLDESGLRQQFLERGDGCVELDGVKYRVTHPLTRIGWSQANLQAQGIAKKARL</sequence>
<organism evidence="2 3">
    <name type="scientific">Cymbomonas tetramitiformis</name>
    <dbReference type="NCBI Taxonomy" id="36881"/>
    <lineage>
        <taxon>Eukaryota</taxon>
        <taxon>Viridiplantae</taxon>
        <taxon>Chlorophyta</taxon>
        <taxon>Pyramimonadophyceae</taxon>
        <taxon>Pyramimonadales</taxon>
        <taxon>Pyramimonadaceae</taxon>
        <taxon>Cymbomonas</taxon>
    </lineage>
</organism>
<gene>
    <name evidence="2" type="ORF">CYMTET_49413</name>
</gene>
<dbReference type="Proteomes" id="UP001190700">
    <property type="component" value="Unassembled WGS sequence"/>
</dbReference>
<reference evidence="2 3" key="1">
    <citation type="journal article" date="2015" name="Genome Biol. Evol.">
        <title>Comparative Genomics of a Bacterivorous Green Alga Reveals Evolutionary Causalities and Consequences of Phago-Mixotrophic Mode of Nutrition.</title>
        <authorList>
            <person name="Burns J.A."/>
            <person name="Paasch A."/>
            <person name="Narechania A."/>
            <person name="Kim E."/>
        </authorList>
    </citation>
    <scope>NUCLEOTIDE SEQUENCE [LARGE SCALE GENOMIC DNA]</scope>
    <source>
        <strain evidence="2 3">PLY_AMNH</strain>
    </source>
</reference>